<accession>A0A840UFF8</accession>
<gene>
    <name evidence="8" type="ORF">HNR38_000015</name>
</gene>
<dbReference type="Gene3D" id="3.40.630.10">
    <property type="entry name" value="Zn peptidases"/>
    <property type="match status" value="1"/>
</dbReference>
<dbReference type="Proteomes" id="UP000591735">
    <property type="component" value="Unassembled WGS sequence"/>
</dbReference>
<keyword evidence="3" id="KW-0378">Hydrolase</keyword>
<evidence type="ECO:0000256" key="1">
    <source>
        <dbReference type="ARBA" id="ARBA00001947"/>
    </source>
</evidence>
<feature type="region of interest" description="Disordered" evidence="5">
    <location>
        <begin position="31"/>
        <end position="188"/>
    </location>
</feature>
<evidence type="ECO:0000259" key="7">
    <source>
        <dbReference type="Pfam" id="PF24827"/>
    </source>
</evidence>
<keyword evidence="4" id="KW-0862">Zinc</keyword>
<evidence type="ECO:0000256" key="5">
    <source>
        <dbReference type="SAM" id="MobiDB-lite"/>
    </source>
</evidence>
<keyword evidence="9" id="KW-1185">Reference proteome</keyword>
<evidence type="ECO:0000256" key="4">
    <source>
        <dbReference type="ARBA" id="ARBA00022833"/>
    </source>
</evidence>
<sequence>MLFARTSQATLKPFAICLLATCFAMPAWAANEQNPDQPVPPSAQLPEDENVEDVERSEPRADAQPAEAGEKPAAKESAAGEGSQQAPDAKGDVKDQTPDSGKVAPNIDLKEVAPMPEPEPEPAKESESDPEASAPEQAPDETGDKADASPEQAAPETDTAETGDEPSETTDTQDEAQPETEAEAKAAGSFSLLGKEILPGTSTRLAWSPGIQIAGLSQITPVLVVNGAWQGPTLCLTGAIHGDELNGIEIIRRTMYDLDPEKLTGRVIGVPIVNLTGFQQGTRYLPDRRDLNRHFPGREDGTLADRVAHSLFKNVIQRCDMLVDIHTGSLKRTNLPQLRADMNNPQVAEFTRGFDSMAVVHSSGSEGMLRTAATEAGIRTVTLEAGESLRIQEHQIEAGVNSLHSLMEKHGMISRMFVWGDPEPVYYDSTWVRAAHGGILFSDVELGDRVSEGEILGYVSDPITNAQHPIRSSAEGRVIGMAVDQVVMAGFAAYHIGTEAEVPGE</sequence>
<organism evidence="8 9">
    <name type="scientific">Marinobacter oulmenensis</name>
    <dbReference type="NCBI Taxonomy" id="643747"/>
    <lineage>
        <taxon>Bacteria</taxon>
        <taxon>Pseudomonadati</taxon>
        <taxon>Pseudomonadota</taxon>
        <taxon>Gammaproteobacteria</taxon>
        <taxon>Pseudomonadales</taxon>
        <taxon>Marinobacteraceae</taxon>
        <taxon>Marinobacter</taxon>
    </lineage>
</organism>
<dbReference type="PANTHER" id="PTHR37326">
    <property type="entry name" value="BLL3975 PROTEIN"/>
    <property type="match status" value="1"/>
</dbReference>
<reference evidence="8 9" key="1">
    <citation type="submission" date="2020-08" db="EMBL/GenBank/DDBJ databases">
        <title>Genomic Encyclopedia of Type Strains, Phase IV (KMG-IV): sequencing the most valuable type-strain genomes for metagenomic binning, comparative biology and taxonomic classification.</title>
        <authorList>
            <person name="Goeker M."/>
        </authorList>
    </citation>
    <scope>NUCLEOTIDE SEQUENCE [LARGE SCALE GENOMIC DNA]</scope>
    <source>
        <strain evidence="8 9">DSM 22359</strain>
    </source>
</reference>
<name>A0A840UFF8_9GAMM</name>
<dbReference type="InterPro" id="IPR053138">
    <property type="entry name" value="N-alpha-Ac-DABA_deacetylase"/>
</dbReference>
<keyword evidence="2" id="KW-0479">Metal-binding</keyword>
<evidence type="ECO:0000313" key="8">
    <source>
        <dbReference type="EMBL" id="MBB5319547.1"/>
    </source>
</evidence>
<dbReference type="GO" id="GO:0016788">
    <property type="term" value="F:hydrolase activity, acting on ester bonds"/>
    <property type="evidence" value="ECO:0007669"/>
    <property type="project" value="InterPro"/>
</dbReference>
<comment type="cofactor">
    <cofactor evidence="1">
        <name>Zn(2+)</name>
        <dbReference type="ChEBI" id="CHEBI:29105"/>
    </cofactor>
</comment>
<evidence type="ECO:0000256" key="2">
    <source>
        <dbReference type="ARBA" id="ARBA00022723"/>
    </source>
</evidence>
<dbReference type="GO" id="GO:0046872">
    <property type="term" value="F:metal ion binding"/>
    <property type="evidence" value="ECO:0007669"/>
    <property type="project" value="UniProtKB-KW"/>
</dbReference>
<dbReference type="AlphaFoldDB" id="A0A840UFF8"/>
<dbReference type="RefSeq" id="WP_379919085.1">
    <property type="nucleotide sequence ID" value="NZ_JACHFE010000001.1"/>
</dbReference>
<dbReference type="PANTHER" id="PTHR37326:SF2">
    <property type="entry name" value="SUCCINYLGLUTAMATE DESUCCINYLASE_ASPARTOACYLASE FAMILY PROTEIN"/>
    <property type="match status" value="1"/>
</dbReference>
<feature type="chain" id="PRO_5032371541" evidence="6">
    <location>
        <begin position="30"/>
        <end position="505"/>
    </location>
</feature>
<proteinExistence type="predicted"/>
<dbReference type="CDD" id="cd06251">
    <property type="entry name" value="M14_ASTE_ASPA-like"/>
    <property type="match status" value="1"/>
</dbReference>
<evidence type="ECO:0000313" key="9">
    <source>
        <dbReference type="Proteomes" id="UP000591735"/>
    </source>
</evidence>
<feature type="signal peptide" evidence="6">
    <location>
        <begin position="1"/>
        <end position="29"/>
    </location>
</feature>
<dbReference type="Pfam" id="PF24827">
    <property type="entry name" value="AstE_AspA_cat"/>
    <property type="match status" value="1"/>
</dbReference>
<dbReference type="InterPro" id="IPR055438">
    <property type="entry name" value="AstE_AspA_cat"/>
</dbReference>
<dbReference type="SUPFAM" id="SSF53187">
    <property type="entry name" value="Zn-dependent exopeptidases"/>
    <property type="match status" value="1"/>
</dbReference>
<evidence type="ECO:0000256" key="6">
    <source>
        <dbReference type="SAM" id="SignalP"/>
    </source>
</evidence>
<protein>
    <submittedName>
        <fullName evidence="8">Putative deacylase</fullName>
    </submittedName>
</protein>
<dbReference type="EMBL" id="JACHFE010000001">
    <property type="protein sequence ID" value="MBB5319547.1"/>
    <property type="molecule type" value="Genomic_DNA"/>
</dbReference>
<feature type="compositionally biased region" description="Acidic residues" evidence="5">
    <location>
        <begin position="158"/>
        <end position="181"/>
    </location>
</feature>
<feature type="domain" description="Succinylglutamate desuccinylase/Aspartoacylase catalytic" evidence="7">
    <location>
        <begin position="230"/>
        <end position="405"/>
    </location>
</feature>
<evidence type="ECO:0000256" key="3">
    <source>
        <dbReference type="ARBA" id="ARBA00022801"/>
    </source>
</evidence>
<feature type="compositionally biased region" description="Low complexity" evidence="5">
    <location>
        <begin position="75"/>
        <end position="84"/>
    </location>
</feature>
<keyword evidence="6" id="KW-0732">Signal</keyword>
<comment type="caution">
    <text evidence="8">The sequence shown here is derived from an EMBL/GenBank/DDBJ whole genome shotgun (WGS) entry which is preliminary data.</text>
</comment>